<sequence>MSSPSDPGPGEEGWEVPKPIGYIAASESIHFVAAPLLAAAAITAIGVILADGDKLRWPDAAVLALTVCVTLFVFSIQRSFNARAHLFSAADIDDWFGTAYRPPDTVLKQHQHAGVKKWRTTVRGATNAYNLGVVTLGLGACLALAPPEDTTFWQAFFRWTASGVAAVSAGTEGISTARIWHSQRPGSP</sequence>
<keyword evidence="1" id="KW-1133">Transmembrane helix</keyword>
<dbReference type="KEGG" id="shaw:CEB94_40690"/>
<protein>
    <submittedName>
        <fullName evidence="2">Uncharacterized protein</fullName>
    </submittedName>
</protein>
<dbReference type="AlphaFoldDB" id="A0A6G5RR73"/>
<evidence type="ECO:0000256" key="1">
    <source>
        <dbReference type="SAM" id="Phobius"/>
    </source>
</evidence>
<gene>
    <name evidence="2" type="ORF">CEB94_40690</name>
</gene>
<keyword evidence="1" id="KW-0812">Transmembrane</keyword>
<keyword evidence="1" id="KW-0472">Membrane</keyword>
<proteinExistence type="predicted"/>
<reference evidence="2 3" key="1">
    <citation type="submission" date="2017-06" db="EMBL/GenBank/DDBJ databases">
        <title>Complete Genome Sequence of Streptomyces hawaiiensis NRRL 15010 and insights into acyldepsipeptides biosynthesis.</title>
        <authorList>
            <person name="Mariita R.M."/>
            <person name="Sello J.K."/>
        </authorList>
    </citation>
    <scope>NUCLEOTIDE SEQUENCE [LARGE SCALE GENOMIC DNA]</scope>
    <source>
        <strain evidence="2 3">ATCC 12236</strain>
    </source>
</reference>
<name>A0A6G5RR73_9ACTN</name>
<dbReference type="EMBL" id="CP021978">
    <property type="protein sequence ID" value="QCD60331.1"/>
    <property type="molecule type" value="Genomic_DNA"/>
</dbReference>
<keyword evidence="3" id="KW-1185">Reference proteome</keyword>
<organism evidence="2 3">
    <name type="scientific">Streptomyces hawaiiensis</name>
    <dbReference type="NCBI Taxonomy" id="67305"/>
    <lineage>
        <taxon>Bacteria</taxon>
        <taxon>Bacillati</taxon>
        <taxon>Actinomycetota</taxon>
        <taxon>Actinomycetes</taxon>
        <taxon>Kitasatosporales</taxon>
        <taxon>Streptomycetaceae</taxon>
        <taxon>Streptomyces</taxon>
    </lineage>
</organism>
<feature type="transmembrane region" description="Helical" evidence="1">
    <location>
        <begin position="57"/>
        <end position="76"/>
    </location>
</feature>
<accession>A0A6G5RR73</accession>
<dbReference type="Proteomes" id="UP000495940">
    <property type="component" value="Chromosome"/>
</dbReference>
<dbReference type="RefSeq" id="WP_175436795.1">
    <property type="nucleotide sequence ID" value="NZ_CP021978.1"/>
</dbReference>
<evidence type="ECO:0000313" key="3">
    <source>
        <dbReference type="Proteomes" id="UP000495940"/>
    </source>
</evidence>
<evidence type="ECO:0000313" key="2">
    <source>
        <dbReference type="EMBL" id="QCD60331.1"/>
    </source>
</evidence>
<feature type="transmembrane region" description="Helical" evidence="1">
    <location>
        <begin position="29"/>
        <end position="50"/>
    </location>
</feature>